<feature type="transmembrane region" description="Helical" evidence="1">
    <location>
        <begin position="215"/>
        <end position="237"/>
    </location>
</feature>
<evidence type="ECO:0000256" key="1">
    <source>
        <dbReference type="SAM" id="Phobius"/>
    </source>
</evidence>
<dbReference type="PANTHER" id="PTHR41807:SF1">
    <property type="entry name" value="GLUTATHIONE TRANSFERASE 3"/>
    <property type="match status" value="1"/>
</dbReference>
<keyword evidence="3" id="KW-1185">Reference proteome</keyword>
<name>A0A6G1I1L3_9PEZI</name>
<evidence type="ECO:0000313" key="3">
    <source>
        <dbReference type="Proteomes" id="UP000799640"/>
    </source>
</evidence>
<organism evidence="2 3">
    <name type="scientific">Trichodelitschia bisporula</name>
    <dbReference type="NCBI Taxonomy" id="703511"/>
    <lineage>
        <taxon>Eukaryota</taxon>
        <taxon>Fungi</taxon>
        <taxon>Dikarya</taxon>
        <taxon>Ascomycota</taxon>
        <taxon>Pezizomycotina</taxon>
        <taxon>Dothideomycetes</taxon>
        <taxon>Dothideomycetes incertae sedis</taxon>
        <taxon>Phaeotrichales</taxon>
        <taxon>Phaeotrichaceae</taxon>
        <taxon>Trichodelitschia</taxon>
    </lineage>
</organism>
<dbReference type="InterPro" id="IPR038872">
    <property type="entry name" value="Put_GTT3"/>
</dbReference>
<accession>A0A6G1I1L3</accession>
<dbReference type="PANTHER" id="PTHR41807">
    <property type="entry name" value="GLUTATHIONE TRANSFERASE 3"/>
    <property type="match status" value="1"/>
</dbReference>
<dbReference type="GO" id="GO:0016020">
    <property type="term" value="C:membrane"/>
    <property type="evidence" value="ECO:0007669"/>
    <property type="project" value="TreeGrafter"/>
</dbReference>
<dbReference type="OrthoDB" id="4034134at2759"/>
<dbReference type="AlphaFoldDB" id="A0A6G1I1L3"/>
<dbReference type="EMBL" id="ML996692">
    <property type="protein sequence ID" value="KAF2402071.1"/>
    <property type="molecule type" value="Genomic_DNA"/>
</dbReference>
<dbReference type="Proteomes" id="UP000799640">
    <property type="component" value="Unassembled WGS sequence"/>
</dbReference>
<keyword evidence="1" id="KW-1133">Transmembrane helix</keyword>
<protein>
    <submittedName>
        <fullName evidence="2">Uncharacterized protein</fullName>
    </submittedName>
</protein>
<gene>
    <name evidence="2" type="ORF">EJ06DRAFT_373116</name>
</gene>
<evidence type="ECO:0000313" key="2">
    <source>
        <dbReference type="EMBL" id="KAF2402071.1"/>
    </source>
</evidence>
<sequence length="316" mass="33632">MTSWLSKHRKADLQQLALHAGLDDPESLLKDDLVLALDKHLRGHASTLSTNPIFSDYYGRSGSPTKRAPSVALSAITGAEADKPRRRRTLKVKEELDNAFSESPPLTSTPSIARRIPLPPSPAAVADAVEQQTARLGNHLSGLWVRSPVPGAVNGLREVLSSVVGIESVVVLLEVLGLYRALVPWRFAFDIPAVAGYGGWQVFLPDLFVLVTSAFWAPVLLWASTSLAGPLIAGWFFNLGRAGAPSKAYKVDPLAFNVAKALATWLVYARGGRIWGLVSDQSAAVVEIAVPGGWSGVVTGAGVGAVGSVYEAILRK</sequence>
<reference evidence="2" key="1">
    <citation type="journal article" date="2020" name="Stud. Mycol.">
        <title>101 Dothideomycetes genomes: a test case for predicting lifestyles and emergence of pathogens.</title>
        <authorList>
            <person name="Haridas S."/>
            <person name="Albert R."/>
            <person name="Binder M."/>
            <person name="Bloem J."/>
            <person name="Labutti K."/>
            <person name="Salamov A."/>
            <person name="Andreopoulos B."/>
            <person name="Baker S."/>
            <person name="Barry K."/>
            <person name="Bills G."/>
            <person name="Bluhm B."/>
            <person name="Cannon C."/>
            <person name="Castanera R."/>
            <person name="Culley D."/>
            <person name="Daum C."/>
            <person name="Ezra D."/>
            <person name="Gonzalez J."/>
            <person name="Henrissat B."/>
            <person name="Kuo A."/>
            <person name="Liang C."/>
            <person name="Lipzen A."/>
            <person name="Lutzoni F."/>
            <person name="Magnuson J."/>
            <person name="Mondo S."/>
            <person name="Nolan M."/>
            <person name="Ohm R."/>
            <person name="Pangilinan J."/>
            <person name="Park H.-J."/>
            <person name="Ramirez L."/>
            <person name="Alfaro M."/>
            <person name="Sun H."/>
            <person name="Tritt A."/>
            <person name="Yoshinaga Y."/>
            <person name="Zwiers L.-H."/>
            <person name="Turgeon B."/>
            <person name="Goodwin S."/>
            <person name="Spatafora J."/>
            <person name="Crous P."/>
            <person name="Grigoriev I."/>
        </authorList>
    </citation>
    <scope>NUCLEOTIDE SEQUENCE</scope>
    <source>
        <strain evidence="2">CBS 262.69</strain>
    </source>
</reference>
<proteinExistence type="predicted"/>
<keyword evidence="1" id="KW-0812">Transmembrane</keyword>
<keyword evidence="1" id="KW-0472">Membrane</keyword>